<feature type="domain" description="Carrier" evidence="6">
    <location>
        <begin position="2376"/>
        <end position="2451"/>
    </location>
</feature>
<dbReference type="SUPFAM" id="SSF53335">
    <property type="entry name" value="S-adenosyl-L-methionine-dependent methyltransferases"/>
    <property type="match status" value="1"/>
</dbReference>
<organism evidence="7 8">
    <name type="scientific">Sphaerimonospora cavernae</name>
    <dbReference type="NCBI Taxonomy" id="1740611"/>
    <lineage>
        <taxon>Bacteria</taxon>
        <taxon>Bacillati</taxon>
        <taxon>Actinomycetota</taxon>
        <taxon>Actinomycetes</taxon>
        <taxon>Streptosporangiales</taxon>
        <taxon>Streptosporangiaceae</taxon>
        <taxon>Sphaerimonospora</taxon>
    </lineage>
</organism>
<dbReference type="InterPro" id="IPR020845">
    <property type="entry name" value="AMP-binding_CS"/>
</dbReference>
<feature type="region of interest" description="Disordered" evidence="5">
    <location>
        <begin position="1361"/>
        <end position="1381"/>
    </location>
</feature>
<evidence type="ECO:0000256" key="5">
    <source>
        <dbReference type="SAM" id="MobiDB-lite"/>
    </source>
</evidence>
<gene>
    <name evidence="7" type="ORF">ACFHYQ_03925</name>
</gene>
<evidence type="ECO:0000256" key="1">
    <source>
        <dbReference type="ARBA" id="ARBA00001957"/>
    </source>
</evidence>
<feature type="domain" description="Carrier" evidence="6">
    <location>
        <begin position="1381"/>
        <end position="1455"/>
    </location>
</feature>
<dbReference type="Gene3D" id="3.30.559.10">
    <property type="entry name" value="Chloramphenicol acetyltransferase-like domain"/>
    <property type="match status" value="3"/>
</dbReference>
<dbReference type="EMBL" id="JBHMQT010000004">
    <property type="protein sequence ID" value="MFC0861440.1"/>
    <property type="molecule type" value="Genomic_DNA"/>
</dbReference>
<comment type="caution">
    <text evidence="7">The sequence shown here is derived from an EMBL/GenBank/DDBJ whole genome shotgun (WGS) entry which is preliminary data.</text>
</comment>
<dbReference type="PROSITE" id="PS50075">
    <property type="entry name" value="CARRIER"/>
    <property type="match status" value="2"/>
</dbReference>
<dbReference type="InterPro" id="IPR000873">
    <property type="entry name" value="AMP-dep_synth/lig_dom"/>
</dbReference>
<evidence type="ECO:0000256" key="4">
    <source>
        <dbReference type="ARBA" id="ARBA00022737"/>
    </source>
</evidence>
<evidence type="ECO:0000313" key="8">
    <source>
        <dbReference type="Proteomes" id="UP001589870"/>
    </source>
</evidence>
<dbReference type="InterPro" id="IPR001242">
    <property type="entry name" value="Condensation_dom"/>
</dbReference>
<dbReference type="Pfam" id="PF00501">
    <property type="entry name" value="AMP-binding"/>
    <property type="match status" value="1"/>
</dbReference>
<dbReference type="CDD" id="cd19531">
    <property type="entry name" value="LCL_NRPS-like"/>
    <property type="match status" value="1"/>
</dbReference>
<dbReference type="Pfam" id="PF08242">
    <property type="entry name" value="Methyltransf_12"/>
    <property type="match status" value="1"/>
</dbReference>
<dbReference type="PANTHER" id="PTHR45527">
    <property type="entry name" value="NONRIBOSOMAL PEPTIDE SYNTHETASE"/>
    <property type="match status" value="1"/>
</dbReference>
<dbReference type="InterPro" id="IPR009081">
    <property type="entry name" value="PP-bd_ACP"/>
</dbReference>
<proteinExistence type="predicted"/>
<dbReference type="CDD" id="cd05930">
    <property type="entry name" value="A_NRPS"/>
    <property type="match status" value="1"/>
</dbReference>
<dbReference type="Pfam" id="PF00550">
    <property type="entry name" value="PP-binding"/>
    <property type="match status" value="2"/>
</dbReference>
<dbReference type="PROSITE" id="PS00455">
    <property type="entry name" value="AMP_BINDING"/>
    <property type="match status" value="1"/>
</dbReference>
<dbReference type="InterPro" id="IPR036736">
    <property type="entry name" value="ACP-like_sf"/>
</dbReference>
<keyword evidence="3" id="KW-0597">Phosphoprotein</keyword>
<dbReference type="SMART" id="SM00823">
    <property type="entry name" value="PKS_PP"/>
    <property type="match status" value="2"/>
</dbReference>
<dbReference type="Gene3D" id="3.40.50.12780">
    <property type="entry name" value="N-terminal domain of ligase-like"/>
    <property type="match status" value="1"/>
</dbReference>
<dbReference type="InterPro" id="IPR023213">
    <property type="entry name" value="CAT-like_dom_sf"/>
</dbReference>
<dbReference type="PANTHER" id="PTHR45527:SF1">
    <property type="entry name" value="FATTY ACID SYNTHASE"/>
    <property type="match status" value="1"/>
</dbReference>
<keyword evidence="8" id="KW-1185">Reference proteome</keyword>
<dbReference type="SUPFAM" id="SSF47336">
    <property type="entry name" value="ACP-like"/>
    <property type="match status" value="2"/>
</dbReference>
<dbReference type="RefSeq" id="WP_394299685.1">
    <property type="nucleotide sequence ID" value="NZ_JBHMQT010000004.1"/>
</dbReference>
<dbReference type="Gene3D" id="3.30.300.30">
    <property type="match status" value="2"/>
</dbReference>
<keyword evidence="2" id="KW-0596">Phosphopantetheine</keyword>
<feature type="region of interest" description="Disordered" evidence="5">
    <location>
        <begin position="2467"/>
        <end position="2494"/>
    </location>
</feature>
<accession>A0ABV6TZ09</accession>
<sequence>MTAQPDAGTSAPPWATRPGVWPLGQTQRGLWFLDNFNPDSSFYIVSMGLRLRGHLDADALRSAFAACLARHEALRTRFVTLDGIPYQVFVADGSMEVPLLDIGDLDAAQAEEFVQQRCDLAANTPFDLAADQLIRAELVRLADDHHVLVVAVHHIIFDGWSAQVLLSDLASAYEAEATGREPFPAPLELSVGGHAEEQEARFAPGTVERVAEVEHWRQVLDGASRLELPTELVRPELRTFAGATSMRDLDHATTDGVRALASGLGVTPFTVLAAAFALVLKELSGQDDVLFGVPLAGRVSEESTALIGFLVNVLPLRADLGGVRTFADAVERFRRPVLDLLTHQEFPFGVLVDELQPSRAGNRNPFFDVCFQYLPSPEHGLRFAGLDIEVFGGRRPSAQFDLSCDVHDHGRTLTVALEYSTEIFTERTVELCHEMFAAVLRSAVADPAMPVRIAAARSAALVSAERLDGQWRSGGLRSLVGRWARENPDAPAVSAGDQTMTYGRLDATVTRFAARLTAAGVRPGDRVGLLAEPSVEISVAILAVLQCGAAYVAIDVRTPALRAGSMLEQSGCRILVVHAPTRELGAGLGVTLLDMDADESDDPAWTAPRAAETVTRGSPAYVIFTSGSTGRPKAVLVHQSAVLTLAAAVAAVYHLVPGDQVLQMASPAVDVSVEELFGAWYAGACVVVHATLDEDLDELIRRRGLTVLNLPASRWHEWTSELTARGVDVPDCVRLVVAGSERLEPARVRTWRSGAGRGATLFNAYGTTEATVSSVWYNTACMDRDAVQTRNVPIGGPLPHVRLYVLDGAGEPVADGVPGELYIAGPGVALGYLGDAAATADRFLPDPFEGAEPGSRMYRTGDKVRRLASGALDFLGRSDTQVKVRGSRIDLSEVERTAAEVAGVAEFVADVREDVNGAARLIGYLRVAGGTDDGLAQARVAEWREVHDEEGLNEIGSGGADFNTSGWISSYTQEAIPDEHMREWLDASVGRILEHPAERVLEIGCGTGMVLFRVAPHTARYVGTDIAAGALGYVGGHLAGAGLDDGRVRLAEAAADDFGVLGDERFDLVIINSVAQYFPSLDYLERVIEGAWRRLRPGGRIFLGDVRDVTTLAAFHLSVRLAQTGGAAPDDGLADEVARLVEAENELCVAPGWFARFAATLSGATVVTHAKRGRADTEMNRFRFDVSLWRDLPAAPTAPARSVRFDDMDASDAVESYASLIDDLCGESVVLTGVPDARCRPEVLLADRLRDAGRGDTSPDPGVYPDDLVEIAAVRGYAAVVCPRGAGLLTVLVHPAGSRPDLTLIDSSEPVPLAANQPLRTARGRQVITAVREHMTRLLPSAMVPTKFVVVDEMPLTVSGKIDRPRLPDPARSLGTAGRVPGGTETERALCGIWARALGLAEVGIRDNFFEIGGDSITWLQIMSRCARAGYQLGARDIFEHQTVERLARLLAERARAAPTPAAAEGAGRPENAELSPIQRWFFDTFTTERNHQNQCQWYELPEAIATENFAQAVRAVAEHHAGLLSRFTVDAGRPRWHRGPATAPAALPLREVDLTAVPTAERVTVLRRESDTAQRSIHITDGPMFALLLFRTPAGEPDLVFWCVHHLVVDAVSWQFLSEDLDTALGAMASGGPVDLPPSSSDPLTWPGWSAQETARLSDDELSYWRSTASAPAFALPMRHPDASPLARDGHVLTRTVRCTTNARGGEAMLAACLVATRPVLAAATGIPAGTVWLEFHGRPLHTSAPDVVRTVGWFTALFPFLLTVEPGGAGHRARLSAVPHGGVGYGRARYLREERLDTAANVVVNYLGPAASGDGQRLRTIATLASATGPVGSPDAILPFAAEINLGFDGEGELTLSMHLGARYFDGTEARAFADALAESLATGLGEPREQGAEDGFELLPDATQASELAIELRERDDIVAGFALTPVQRTMLYRHLMSPEGDVNYNDFVLTLAGDLDVGLLKSAWHALGRRHEALRTSFEWIRSPEPVQLVHRSASEMRVLDWTGIADGDVDQRMEEVLRRERASRPALDGAPPFRLTLVRLAPNRHRLVWVDHHILLDGWSSGILIKELTSAYAELAAGREPFAALASPVRYRDYLRWLRQRTGDAAVAYWREAMDGFEGPTPLPFDSPPSASLATQNDFHRVDGVLPPQLMAGLRELAERSHTTLGSVLSTGWAAFLYRYSGRPLVTFGVAQSGRPAALGDVDAMVGMYMATLPMAVKVEAEQSVVELVGRVSEQGWKLMSLSGVGSLWDIYEWTGIPVSRSLFHSAMIVQNFGSAPPEENALPVRGELTRTRTETGFPLTLVVEPEDGVLQLVCDRRCFSPETARRLFATLMDLLGHIAAEPSARVGDLPVVTIRSDTMKTVRGQGTVDPPRNATEARVARAWCSVLGVEEIDRELNLFDAGATSLSAARLHVRLCAEFDVSLPITDVFRFPSVAAMAARLDGRSGVTDGIRTPEWLARAERRRESLRSQTGRRDTRRSRSHMEGSDQ</sequence>
<keyword evidence="4" id="KW-0677">Repeat</keyword>
<comment type="cofactor">
    <cofactor evidence="1">
        <name>pantetheine 4'-phosphate</name>
        <dbReference type="ChEBI" id="CHEBI:47942"/>
    </cofactor>
</comment>
<dbReference type="Proteomes" id="UP001589870">
    <property type="component" value="Unassembled WGS sequence"/>
</dbReference>
<protein>
    <submittedName>
        <fullName evidence="7">Amino acid adenylation domain-containing protein</fullName>
    </submittedName>
</protein>
<reference evidence="7 8" key="1">
    <citation type="submission" date="2024-09" db="EMBL/GenBank/DDBJ databases">
        <authorList>
            <person name="Sun Q."/>
            <person name="Mori K."/>
        </authorList>
    </citation>
    <scope>NUCLEOTIDE SEQUENCE [LARGE SCALE GENOMIC DNA]</scope>
    <source>
        <strain evidence="7 8">TBRC 1851</strain>
    </source>
</reference>
<dbReference type="SUPFAM" id="SSF56801">
    <property type="entry name" value="Acetyl-CoA synthetase-like"/>
    <property type="match status" value="1"/>
</dbReference>
<evidence type="ECO:0000259" key="6">
    <source>
        <dbReference type="PROSITE" id="PS50075"/>
    </source>
</evidence>
<dbReference type="InterPro" id="IPR020806">
    <property type="entry name" value="PKS_PP-bd"/>
</dbReference>
<dbReference type="InterPro" id="IPR013217">
    <property type="entry name" value="Methyltransf_12"/>
</dbReference>
<evidence type="ECO:0000256" key="3">
    <source>
        <dbReference type="ARBA" id="ARBA00022553"/>
    </source>
</evidence>
<dbReference type="Gene3D" id="1.10.1200.10">
    <property type="entry name" value="ACP-like"/>
    <property type="match status" value="2"/>
</dbReference>
<dbReference type="InterPro" id="IPR029063">
    <property type="entry name" value="SAM-dependent_MTases_sf"/>
</dbReference>
<evidence type="ECO:0000256" key="2">
    <source>
        <dbReference type="ARBA" id="ARBA00022450"/>
    </source>
</evidence>
<dbReference type="InterPro" id="IPR010071">
    <property type="entry name" value="AA_adenyl_dom"/>
</dbReference>
<dbReference type="Gene3D" id="3.40.50.150">
    <property type="entry name" value="Vaccinia Virus protein VP39"/>
    <property type="match status" value="1"/>
</dbReference>
<dbReference type="Gene3D" id="3.30.559.30">
    <property type="entry name" value="Nonribosomal peptide synthetase, condensation domain"/>
    <property type="match status" value="3"/>
</dbReference>
<dbReference type="InterPro" id="IPR045851">
    <property type="entry name" value="AMP-bd_C_sf"/>
</dbReference>
<dbReference type="NCBIfam" id="TIGR01733">
    <property type="entry name" value="AA-adenyl-dom"/>
    <property type="match status" value="1"/>
</dbReference>
<dbReference type="Pfam" id="PF00668">
    <property type="entry name" value="Condensation"/>
    <property type="match status" value="3"/>
</dbReference>
<dbReference type="SUPFAM" id="SSF52777">
    <property type="entry name" value="CoA-dependent acyltransferases"/>
    <property type="match status" value="6"/>
</dbReference>
<dbReference type="InterPro" id="IPR042099">
    <property type="entry name" value="ANL_N_sf"/>
</dbReference>
<dbReference type="CDD" id="cd02440">
    <property type="entry name" value="AdoMet_MTases"/>
    <property type="match status" value="1"/>
</dbReference>
<evidence type="ECO:0000313" key="7">
    <source>
        <dbReference type="EMBL" id="MFC0861440.1"/>
    </source>
</evidence>
<name>A0ABV6TZ09_9ACTN</name>